<keyword evidence="3" id="KW-1185">Reference proteome</keyword>
<reference evidence="2 3" key="1">
    <citation type="submission" date="2024-09" db="EMBL/GenBank/DDBJ databases">
        <authorList>
            <person name="Sun Q."/>
            <person name="Mori K."/>
        </authorList>
    </citation>
    <scope>NUCLEOTIDE SEQUENCE [LARGE SCALE GENOMIC DNA]</scope>
    <source>
        <strain evidence="2 3">JCM 3323</strain>
    </source>
</reference>
<protein>
    <recommendedName>
        <fullName evidence="4">Amidohydrolase 3 domain-containing protein</fullName>
    </recommendedName>
</protein>
<gene>
    <name evidence="2" type="ORF">ACFFRN_17150</name>
</gene>
<accession>A0ABV5Q0Q8</accession>
<proteinExistence type="predicted"/>
<dbReference type="Proteomes" id="UP001589646">
    <property type="component" value="Unassembled WGS sequence"/>
</dbReference>
<evidence type="ECO:0008006" key="4">
    <source>
        <dbReference type="Google" id="ProtNLM"/>
    </source>
</evidence>
<sequence>MGKKLGIIGRRELITADLLIPGDGQPVRQAAVVMENGLIRYAGPARNAPDTTGRRPRRPPGPCRRGGLDRGGTLLAATCTVIDVLMTARAACLPC</sequence>
<organism evidence="2 3">
    <name type="scientific">Nonomuraea roseola</name>
    <dbReference type="NCBI Taxonomy" id="46179"/>
    <lineage>
        <taxon>Bacteria</taxon>
        <taxon>Bacillati</taxon>
        <taxon>Actinomycetota</taxon>
        <taxon>Actinomycetes</taxon>
        <taxon>Streptosporangiales</taxon>
        <taxon>Streptosporangiaceae</taxon>
        <taxon>Nonomuraea</taxon>
    </lineage>
</organism>
<dbReference type="InterPro" id="IPR011059">
    <property type="entry name" value="Metal-dep_hydrolase_composite"/>
</dbReference>
<evidence type="ECO:0000313" key="3">
    <source>
        <dbReference type="Proteomes" id="UP001589646"/>
    </source>
</evidence>
<dbReference type="RefSeq" id="WP_346129634.1">
    <property type="nucleotide sequence ID" value="NZ_BAAAXC010000015.1"/>
</dbReference>
<evidence type="ECO:0000313" key="2">
    <source>
        <dbReference type="EMBL" id="MFB9528346.1"/>
    </source>
</evidence>
<name>A0ABV5Q0Q8_9ACTN</name>
<dbReference type="Gene3D" id="2.30.40.10">
    <property type="entry name" value="Urease, subunit C, domain 1"/>
    <property type="match status" value="1"/>
</dbReference>
<comment type="caution">
    <text evidence="2">The sequence shown here is derived from an EMBL/GenBank/DDBJ whole genome shotgun (WGS) entry which is preliminary data.</text>
</comment>
<dbReference type="EMBL" id="JBHMCE010000005">
    <property type="protein sequence ID" value="MFB9528346.1"/>
    <property type="molecule type" value="Genomic_DNA"/>
</dbReference>
<evidence type="ECO:0000256" key="1">
    <source>
        <dbReference type="SAM" id="MobiDB-lite"/>
    </source>
</evidence>
<feature type="region of interest" description="Disordered" evidence="1">
    <location>
        <begin position="43"/>
        <end position="69"/>
    </location>
</feature>